<name>A0A0D7ARK6_9AGAR</name>
<evidence type="ECO:0000313" key="1">
    <source>
        <dbReference type="EMBL" id="KIY53438.1"/>
    </source>
</evidence>
<sequence length="276" mass="31033">MSTLEVAVFHANMVFKQGFTVSSLSFGWSTKSNSTRARVTWAKERRYMETAKVVCHINFMSKALDDPEGRVNYCGACMEQLWAHTWLICSHQGASVLQQLTVSQILFWGLAYQPSHKWPTEWIAYTDRTYERFLNDCSKAGPWHRSLTRFTQEPVPDIMARVDKFLDTLALTPLPVLSTVPPSFVTSGMARAFILHTYKSPCGGLSALTIPPQPGGGMVRDYTTSDLTCLALTGWHAPHARGAGRPGRQESQTWVAEVWYEHDCDGTGWRVPVSWV</sequence>
<reference evidence="1 2" key="1">
    <citation type="journal article" date="2015" name="Fungal Genet. Biol.">
        <title>Evolution of novel wood decay mechanisms in Agaricales revealed by the genome sequences of Fistulina hepatica and Cylindrobasidium torrendii.</title>
        <authorList>
            <person name="Floudas D."/>
            <person name="Held B.W."/>
            <person name="Riley R."/>
            <person name="Nagy L.G."/>
            <person name="Koehler G."/>
            <person name="Ransdell A.S."/>
            <person name="Younus H."/>
            <person name="Chow J."/>
            <person name="Chiniquy J."/>
            <person name="Lipzen A."/>
            <person name="Tritt A."/>
            <person name="Sun H."/>
            <person name="Haridas S."/>
            <person name="LaButti K."/>
            <person name="Ohm R.A."/>
            <person name="Kues U."/>
            <person name="Blanchette R.A."/>
            <person name="Grigoriev I.V."/>
            <person name="Minto R.E."/>
            <person name="Hibbett D.S."/>
        </authorList>
    </citation>
    <scope>NUCLEOTIDE SEQUENCE [LARGE SCALE GENOMIC DNA]</scope>
    <source>
        <strain evidence="1 2">ATCC 64428</strain>
    </source>
</reference>
<dbReference type="OrthoDB" id="425534at2759"/>
<dbReference type="Proteomes" id="UP000054144">
    <property type="component" value="Unassembled WGS sequence"/>
</dbReference>
<protein>
    <submittedName>
        <fullName evidence="1">Uncharacterized protein</fullName>
    </submittedName>
</protein>
<proteinExistence type="predicted"/>
<dbReference type="AlphaFoldDB" id="A0A0D7ARK6"/>
<accession>A0A0D7ARK6</accession>
<gene>
    <name evidence="1" type="ORF">FISHEDRAFT_68914</name>
</gene>
<organism evidence="1 2">
    <name type="scientific">Fistulina hepatica ATCC 64428</name>
    <dbReference type="NCBI Taxonomy" id="1128425"/>
    <lineage>
        <taxon>Eukaryota</taxon>
        <taxon>Fungi</taxon>
        <taxon>Dikarya</taxon>
        <taxon>Basidiomycota</taxon>
        <taxon>Agaricomycotina</taxon>
        <taxon>Agaricomycetes</taxon>
        <taxon>Agaricomycetidae</taxon>
        <taxon>Agaricales</taxon>
        <taxon>Fistulinaceae</taxon>
        <taxon>Fistulina</taxon>
    </lineage>
</organism>
<dbReference type="EMBL" id="KN881617">
    <property type="protein sequence ID" value="KIY53438.1"/>
    <property type="molecule type" value="Genomic_DNA"/>
</dbReference>
<keyword evidence="2" id="KW-1185">Reference proteome</keyword>
<evidence type="ECO:0000313" key="2">
    <source>
        <dbReference type="Proteomes" id="UP000054144"/>
    </source>
</evidence>